<dbReference type="AlphaFoldDB" id="A0A0E9QTV3"/>
<reference evidence="1" key="2">
    <citation type="journal article" date="2015" name="Fish Shellfish Immunol.">
        <title>Early steps in the European eel (Anguilla anguilla)-Vibrio vulnificus interaction in the gills: Role of the RtxA13 toxin.</title>
        <authorList>
            <person name="Callol A."/>
            <person name="Pajuelo D."/>
            <person name="Ebbesson L."/>
            <person name="Teles M."/>
            <person name="MacKenzie S."/>
            <person name="Amaro C."/>
        </authorList>
    </citation>
    <scope>NUCLEOTIDE SEQUENCE</scope>
</reference>
<accession>A0A0E9QTV3</accession>
<protein>
    <submittedName>
        <fullName evidence="1">Uncharacterized protein</fullName>
    </submittedName>
</protein>
<sequence>MHCNWSADCLQLNSKLVNGNILSSNSMETIFSLVIYYFEKF</sequence>
<dbReference type="EMBL" id="GBXM01088186">
    <property type="protein sequence ID" value="JAH20391.1"/>
    <property type="molecule type" value="Transcribed_RNA"/>
</dbReference>
<proteinExistence type="predicted"/>
<reference evidence="1" key="1">
    <citation type="submission" date="2014-11" db="EMBL/GenBank/DDBJ databases">
        <authorList>
            <person name="Amaro Gonzalez C."/>
        </authorList>
    </citation>
    <scope>NUCLEOTIDE SEQUENCE</scope>
</reference>
<organism evidence="1">
    <name type="scientific">Anguilla anguilla</name>
    <name type="common">European freshwater eel</name>
    <name type="synonym">Muraena anguilla</name>
    <dbReference type="NCBI Taxonomy" id="7936"/>
    <lineage>
        <taxon>Eukaryota</taxon>
        <taxon>Metazoa</taxon>
        <taxon>Chordata</taxon>
        <taxon>Craniata</taxon>
        <taxon>Vertebrata</taxon>
        <taxon>Euteleostomi</taxon>
        <taxon>Actinopterygii</taxon>
        <taxon>Neopterygii</taxon>
        <taxon>Teleostei</taxon>
        <taxon>Anguilliformes</taxon>
        <taxon>Anguillidae</taxon>
        <taxon>Anguilla</taxon>
    </lineage>
</organism>
<name>A0A0E9QTV3_ANGAN</name>
<evidence type="ECO:0000313" key="1">
    <source>
        <dbReference type="EMBL" id="JAH20391.1"/>
    </source>
</evidence>